<comment type="caution">
    <text evidence="2">The sequence shown here is derived from an EMBL/GenBank/DDBJ whole genome shotgun (WGS) entry which is preliminary data.</text>
</comment>
<dbReference type="EMBL" id="BSYO01000023">
    <property type="protein sequence ID" value="GMH21391.1"/>
    <property type="molecule type" value="Genomic_DNA"/>
</dbReference>
<feature type="compositionally biased region" description="Polar residues" evidence="1">
    <location>
        <begin position="1"/>
        <end position="26"/>
    </location>
</feature>
<sequence length="154" mass="17713">MPFQTGTSIHSRLEQANWSNQANRQRVQTRIHRRPASSPVTQSAQFSQNGHSYRDIHFVPKPSPIYQPIDQTGRISQLNSSPPITRSCERRSRSELWVVGQRVDRQSTEHQNSHFGRSGVDVDQPATPIFFINRQRSIPVKRSIPVHQANRPEK</sequence>
<dbReference type="Proteomes" id="UP001279734">
    <property type="component" value="Unassembled WGS sequence"/>
</dbReference>
<gene>
    <name evidence="2" type="ORF">Nepgr_023233</name>
</gene>
<feature type="compositionally biased region" description="Polar residues" evidence="1">
    <location>
        <begin position="69"/>
        <end position="84"/>
    </location>
</feature>
<organism evidence="2 3">
    <name type="scientific">Nepenthes gracilis</name>
    <name type="common">Slender pitcher plant</name>
    <dbReference type="NCBI Taxonomy" id="150966"/>
    <lineage>
        <taxon>Eukaryota</taxon>
        <taxon>Viridiplantae</taxon>
        <taxon>Streptophyta</taxon>
        <taxon>Embryophyta</taxon>
        <taxon>Tracheophyta</taxon>
        <taxon>Spermatophyta</taxon>
        <taxon>Magnoliopsida</taxon>
        <taxon>eudicotyledons</taxon>
        <taxon>Gunneridae</taxon>
        <taxon>Pentapetalae</taxon>
        <taxon>Caryophyllales</taxon>
        <taxon>Nepenthaceae</taxon>
        <taxon>Nepenthes</taxon>
    </lineage>
</organism>
<dbReference type="AlphaFoldDB" id="A0AAD3XZ69"/>
<reference evidence="2" key="1">
    <citation type="submission" date="2023-05" db="EMBL/GenBank/DDBJ databases">
        <title>Nepenthes gracilis genome sequencing.</title>
        <authorList>
            <person name="Fukushima K."/>
        </authorList>
    </citation>
    <scope>NUCLEOTIDE SEQUENCE</scope>
    <source>
        <strain evidence="2">SING2019-196</strain>
    </source>
</reference>
<evidence type="ECO:0000313" key="3">
    <source>
        <dbReference type="Proteomes" id="UP001279734"/>
    </source>
</evidence>
<feature type="compositionally biased region" description="Polar residues" evidence="1">
    <location>
        <begin position="38"/>
        <end position="51"/>
    </location>
</feature>
<protein>
    <submittedName>
        <fullName evidence="2">Uncharacterized protein</fullName>
    </submittedName>
</protein>
<evidence type="ECO:0000313" key="2">
    <source>
        <dbReference type="EMBL" id="GMH21391.1"/>
    </source>
</evidence>
<name>A0AAD3XZ69_NEPGR</name>
<accession>A0AAD3XZ69</accession>
<keyword evidence="3" id="KW-1185">Reference proteome</keyword>
<evidence type="ECO:0000256" key="1">
    <source>
        <dbReference type="SAM" id="MobiDB-lite"/>
    </source>
</evidence>
<feature type="region of interest" description="Disordered" evidence="1">
    <location>
        <begin position="1"/>
        <end position="91"/>
    </location>
</feature>
<proteinExistence type="predicted"/>